<evidence type="ECO:0000256" key="3">
    <source>
        <dbReference type="ARBA" id="ARBA00023125"/>
    </source>
</evidence>
<dbReference type="PANTHER" id="PTHR30537">
    <property type="entry name" value="HTH-TYPE TRANSCRIPTIONAL REGULATOR"/>
    <property type="match status" value="1"/>
</dbReference>
<dbReference type="eggNOG" id="COG0583">
    <property type="taxonomic scope" value="Bacteria"/>
</dbReference>
<dbReference type="InterPro" id="IPR036388">
    <property type="entry name" value="WH-like_DNA-bd_sf"/>
</dbReference>
<dbReference type="HOGENOM" id="CLU_039613_37_0_5"/>
<dbReference type="PANTHER" id="PTHR30537:SF74">
    <property type="entry name" value="HTH-TYPE TRANSCRIPTIONAL REGULATOR TRPI"/>
    <property type="match status" value="1"/>
</dbReference>
<dbReference type="GO" id="GO:0043565">
    <property type="term" value="F:sequence-specific DNA binding"/>
    <property type="evidence" value="ECO:0007669"/>
    <property type="project" value="TreeGrafter"/>
</dbReference>
<name>Q1GPJ4_SPHAL</name>
<dbReference type="STRING" id="317655.Sala_2723"/>
<dbReference type="Gene3D" id="1.10.10.10">
    <property type="entry name" value="Winged helix-like DNA-binding domain superfamily/Winged helix DNA-binding domain"/>
    <property type="match status" value="1"/>
</dbReference>
<keyword evidence="3" id="KW-0238">DNA-binding</keyword>
<organism evidence="6 7">
    <name type="scientific">Sphingopyxis alaskensis (strain DSM 13593 / LMG 18877 / RB2256)</name>
    <name type="common">Sphingomonas alaskensis</name>
    <dbReference type="NCBI Taxonomy" id="317655"/>
    <lineage>
        <taxon>Bacteria</taxon>
        <taxon>Pseudomonadati</taxon>
        <taxon>Pseudomonadota</taxon>
        <taxon>Alphaproteobacteria</taxon>
        <taxon>Sphingomonadales</taxon>
        <taxon>Sphingomonadaceae</taxon>
        <taxon>Sphingopyxis</taxon>
    </lineage>
</organism>
<evidence type="ECO:0000256" key="1">
    <source>
        <dbReference type="ARBA" id="ARBA00009437"/>
    </source>
</evidence>
<dbReference type="Pfam" id="PF00126">
    <property type="entry name" value="HTH_1"/>
    <property type="match status" value="1"/>
</dbReference>
<dbReference type="EMBL" id="CP000356">
    <property type="protein sequence ID" value="ABF54428.1"/>
    <property type="molecule type" value="Genomic_DNA"/>
</dbReference>
<dbReference type="SUPFAM" id="SSF53850">
    <property type="entry name" value="Periplasmic binding protein-like II"/>
    <property type="match status" value="1"/>
</dbReference>
<dbReference type="Gene3D" id="3.40.190.10">
    <property type="entry name" value="Periplasmic binding protein-like II"/>
    <property type="match status" value="2"/>
</dbReference>
<evidence type="ECO:0000256" key="2">
    <source>
        <dbReference type="ARBA" id="ARBA00023015"/>
    </source>
</evidence>
<evidence type="ECO:0000313" key="7">
    <source>
        <dbReference type="Proteomes" id="UP000006578"/>
    </source>
</evidence>
<dbReference type="InterPro" id="IPR000847">
    <property type="entry name" value="LysR_HTH_N"/>
</dbReference>
<keyword evidence="2" id="KW-0805">Transcription regulation</keyword>
<accession>Q1GPJ4</accession>
<gene>
    <name evidence="6" type="ordered locus">Sala_2723</name>
</gene>
<protein>
    <submittedName>
        <fullName evidence="6">Transcriptional regulator, LysR family</fullName>
    </submittedName>
</protein>
<dbReference type="InterPro" id="IPR058163">
    <property type="entry name" value="LysR-type_TF_proteobact-type"/>
</dbReference>
<evidence type="ECO:0000313" key="6">
    <source>
        <dbReference type="EMBL" id="ABF54428.1"/>
    </source>
</evidence>
<evidence type="ECO:0000259" key="5">
    <source>
        <dbReference type="PROSITE" id="PS50931"/>
    </source>
</evidence>
<proteinExistence type="inferred from homology"/>
<comment type="similarity">
    <text evidence="1">Belongs to the LysR transcriptional regulatory family.</text>
</comment>
<dbReference type="SUPFAM" id="SSF46785">
    <property type="entry name" value="Winged helix' DNA-binding domain"/>
    <property type="match status" value="1"/>
</dbReference>
<dbReference type="Pfam" id="PF03466">
    <property type="entry name" value="LysR_substrate"/>
    <property type="match status" value="1"/>
</dbReference>
<dbReference type="PRINTS" id="PR00039">
    <property type="entry name" value="HTHLYSR"/>
</dbReference>
<dbReference type="KEGG" id="sal:Sala_2723"/>
<dbReference type="CDD" id="cd08432">
    <property type="entry name" value="PBP2_GcdR_TrpI_HvrB_AmpR_like"/>
    <property type="match status" value="1"/>
</dbReference>
<dbReference type="GO" id="GO:0006351">
    <property type="term" value="P:DNA-templated transcription"/>
    <property type="evidence" value="ECO:0007669"/>
    <property type="project" value="TreeGrafter"/>
</dbReference>
<dbReference type="InterPro" id="IPR005119">
    <property type="entry name" value="LysR_subst-bd"/>
</dbReference>
<dbReference type="InterPro" id="IPR036390">
    <property type="entry name" value="WH_DNA-bd_sf"/>
</dbReference>
<sequence length="310" mass="34598">MIDGMNRIPPLAAVRSFEAAGRLQNFSRAAEELGMTQAAISYQIRQLEDRLGRALFVREKGRVRLSETGQRLLPAISNAFATMSDAFAALGSDEADVLTINAVTSFGGTWLSARIGGFQLLYPELAVRMSMGNDLIDFNASNVDVAIRMGRGQWPGLRSDFLMRQHVAPLASPAFVEKHRIREPADLLCVERLAPNDSWWADWFAAAGVATPLAPSRRGIELDSQLQEASAVQAGFGVAMMTPLFWQAEIAAGRMVQPFDTLHISESAMWLVHRENRVGVRKIERFREWLHAELAKDRHRYPDLLWQPPT</sequence>
<feature type="domain" description="HTH lysR-type" evidence="5">
    <location>
        <begin position="9"/>
        <end position="66"/>
    </location>
</feature>
<evidence type="ECO:0000256" key="4">
    <source>
        <dbReference type="ARBA" id="ARBA00023163"/>
    </source>
</evidence>
<dbReference type="AlphaFoldDB" id="Q1GPJ4"/>
<dbReference type="GO" id="GO:0003700">
    <property type="term" value="F:DNA-binding transcription factor activity"/>
    <property type="evidence" value="ECO:0007669"/>
    <property type="project" value="InterPro"/>
</dbReference>
<dbReference type="PROSITE" id="PS50931">
    <property type="entry name" value="HTH_LYSR"/>
    <property type="match status" value="1"/>
</dbReference>
<dbReference type="Proteomes" id="UP000006578">
    <property type="component" value="Chromosome"/>
</dbReference>
<keyword evidence="4" id="KW-0804">Transcription</keyword>
<reference evidence="6 7" key="1">
    <citation type="journal article" date="2009" name="Proc. Natl. Acad. Sci. U.S.A.">
        <title>The genomic basis of trophic strategy in marine bacteria.</title>
        <authorList>
            <person name="Lauro F.M."/>
            <person name="McDougald D."/>
            <person name="Thomas T."/>
            <person name="Williams T.J."/>
            <person name="Egan S."/>
            <person name="Rice S."/>
            <person name="DeMaere M.Z."/>
            <person name="Ting L."/>
            <person name="Ertan H."/>
            <person name="Johnson J."/>
            <person name="Ferriera S."/>
            <person name="Lapidus A."/>
            <person name="Anderson I."/>
            <person name="Kyrpides N."/>
            <person name="Munk A.C."/>
            <person name="Detter C."/>
            <person name="Han C.S."/>
            <person name="Brown M.V."/>
            <person name="Robb F.T."/>
            <person name="Kjelleberg S."/>
            <person name="Cavicchioli R."/>
        </authorList>
    </citation>
    <scope>NUCLEOTIDE SEQUENCE [LARGE SCALE GENOMIC DNA]</scope>
    <source>
        <strain evidence="7">DSM 13593 / LMG 18877 / RB2256</strain>
    </source>
</reference>
<keyword evidence="7" id="KW-1185">Reference proteome</keyword>